<evidence type="ECO:0000256" key="1">
    <source>
        <dbReference type="SAM" id="MobiDB-lite"/>
    </source>
</evidence>
<dbReference type="Proteomes" id="UP001141806">
    <property type="component" value="Unassembled WGS sequence"/>
</dbReference>
<sequence>MGCPCCSTTAPIPVPNASVSTVKGCEKIREGAPRLQREKPELKSPPALRTDDLAQTGASLGLQCCLWSCYCCHECRLQAKNLILNHGSRRRGLGSKIAAEI</sequence>
<dbReference type="AlphaFoldDB" id="A0A9Q0QXJ6"/>
<name>A0A9Q0QXJ6_9MAGN</name>
<reference evidence="2" key="1">
    <citation type="journal article" date="2023" name="Plant J.">
        <title>The genome of the king protea, Protea cynaroides.</title>
        <authorList>
            <person name="Chang J."/>
            <person name="Duong T.A."/>
            <person name="Schoeman C."/>
            <person name="Ma X."/>
            <person name="Roodt D."/>
            <person name="Barker N."/>
            <person name="Li Z."/>
            <person name="Van de Peer Y."/>
            <person name="Mizrachi E."/>
        </authorList>
    </citation>
    <scope>NUCLEOTIDE SEQUENCE</scope>
    <source>
        <tissue evidence="2">Young leaves</tissue>
    </source>
</reference>
<evidence type="ECO:0000313" key="2">
    <source>
        <dbReference type="EMBL" id="KAJ4975775.1"/>
    </source>
</evidence>
<protein>
    <submittedName>
        <fullName evidence="2">Uncharacterized protein</fullName>
    </submittedName>
</protein>
<comment type="caution">
    <text evidence="2">The sequence shown here is derived from an EMBL/GenBank/DDBJ whole genome shotgun (WGS) entry which is preliminary data.</text>
</comment>
<keyword evidence="3" id="KW-1185">Reference proteome</keyword>
<accession>A0A9Q0QXJ6</accession>
<gene>
    <name evidence="2" type="ORF">NE237_000881</name>
</gene>
<feature type="region of interest" description="Disordered" evidence="1">
    <location>
        <begin position="30"/>
        <end position="49"/>
    </location>
</feature>
<feature type="compositionally biased region" description="Basic and acidic residues" evidence="1">
    <location>
        <begin position="30"/>
        <end position="42"/>
    </location>
</feature>
<organism evidence="2 3">
    <name type="scientific">Protea cynaroides</name>
    <dbReference type="NCBI Taxonomy" id="273540"/>
    <lineage>
        <taxon>Eukaryota</taxon>
        <taxon>Viridiplantae</taxon>
        <taxon>Streptophyta</taxon>
        <taxon>Embryophyta</taxon>
        <taxon>Tracheophyta</taxon>
        <taxon>Spermatophyta</taxon>
        <taxon>Magnoliopsida</taxon>
        <taxon>Proteales</taxon>
        <taxon>Proteaceae</taxon>
        <taxon>Protea</taxon>
    </lineage>
</organism>
<evidence type="ECO:0000313" key="3">
    <source>
        <dbReference type="Proteomes" id="UP001141806"/>
    </source>
</evidence>
<dbReference type="EMBL" id="JAMYWD010000003">
    <property type="protein sequence ID" value="KAJ4975775.1"/>
    <property type="molecule type" value="Genomic_DNA"/>
</dbReference>
<proteinExistence type="predicted"/>